<dbReference type="Pfam" id="PF00158">
    <property type="entry name" value="Sigma54_activat"/>
    <property type="match status" value="1"/>
</dbReference>
<keyword evidence="1" id="KW-0547">Nucleotide-binding</keyword>
<name>A0A517XUI8_9BACT</name>
<keyword evidence="3" id="KW-0805">Transcription regulation</keyword>
<evidence type="ECO:0000256" key="2">
    <source>
        <dbReference type="ARBA" id="ARBA00022840"/>
    </source>
</evidence>
<dbReference type="InterPro" id="IPR003593">
    <property type="entry name" value="AAA+_ATPase"/>
</dbReference>
<dbReference type="EMBL" id="CP036273">
    <property type="protein sequence ID" value="QDU21178.1"/>
    <property type="molecule type" value="Genomic_DNA"/>
</dbReference>
<keyword evidence="5" id="KW-0597">Phosphoprotein</keyword>
<dbReference type="PROSITE" id="PS00676">
    <property type="entry name" value="SIGMA54_INTERACT_2"/>
    <property type="match status" value="1"/>
</dbReference>
<dbReference type="KEGG" id="uli:ETAA1_31430"/>
<dbReference type="PANTHER" id="PTHR32071:SF100">
    <property type="entry name" value="RESPONSE REGULATOR PROTEIN PILR"/>
    <property type="match status" value="1"/>
</dbReference>
<dbReference type="PROSITE" id="PS00675">
    <property type="entry name" value="SIGMA54_INTERACT_1"/>
    <property type="match status" value="1"/>
</dbReference>
<evidence type="ECO:0000259" key="7">
    <source>
        <dbReference type="PROSITE" id="PS50110"/>
    </source>
</evidence>
<protein>
    <submittedName>
        <fullName evidence="8">Transcriptional regulatory protein ZraR</fullName>
    </submittedName>
</protein>
<evidence type="ECO:0000256" key="1">
    <source>
        <dbReference type="ARBA" id="ARBA00022741"/>
    </source>
</evidence>
<dbReference type="Proteomes" id="UP000319576">
    <property type="component" value="Chromosome"/>
</dbReference>
<dbReference type="InterPro" id="IPR002197">
    <property type="entry name" value="HTH_Fis"/>
</dbReference>
<dbReference type="SUPFAM" id="SSF52172">
    <property type="entry name" value="CheY-like"/>
    <property type="match status" value="1"/>
</dbReference>
<dbReference type="InterPro" id="IPR002078">
    <property type="entry name" value="Sigma_54_int"/>
</dbReference>
<keyword evidence="9" id="KW-1185">Reference proteome</keyword>
<evidence type="ECO:0000256" key="5">
    <source>
        <dbReference type="PROSITE-ProRule" id="PRU00169"/>
    </source>
</evidence>
<dbReference type="CDD" id="cd00009">
    <property type="entry name" value="AAA"/>
    <property type="match status" value="1"/>
</dbReference>
<dbReference type="InterPro" id="IPR025662">
    <property type="entry name" value="Sigma_54_int_dom_ATP-bd_1"/>
</dbReference>
<dbReference type="FunFam" id="3.40.50.300:FF:000006">
    <property type="entry name" value="DNA-binding transcriptional regulator NtrC"/>
    <property type="match status" value="1"/>
</dbReference>
<gene>
    <name evidence="8" type="primary">zraR_4</name>
    <name evidence="8" type="ORF">ETAA1_31430</name>
</gene>
<proteinExistence type="predicted"/>
<dbReference type="SUPFAM" id="SSF52540">
    <property type="entry name" value="P-loop containing nucleoside triphosphate hydrolases"/>
    <property type="match status" value="1"/>
</dbReference>
<evidence type="ECO:0000313" key="9">
    <source>
        <dbReference type="Proteomes" id="UP000319576"/>
    </source>
</evidence>
<evidence type="ECO:0000256" key="4">
    <source>
        <dbReference type="ARBA" id="ARBA00023163"/>
    </source>
</evidence>
<dbReference type="PROSITE" id="PS50045">
    <property type="entry name" value="SIGMA54_INTERACT_4"/>
    <property type="match status" value="1"/>
</dbReference>
<evidence type="ECO:0000313" key="8">
    <source>
        <dbReference type="EMBL" id="QDU21178.1"/>
    </source>
</evidence>
<dbReference type="InterPro" id="IPR058031">
    <property type="entry name" value="AAA_lid_NorR"/>
</dbReference>
<dbReference type="PROSITE" id="PS50110">
    <property type="entry name" value="RESPONSE_REGULATORY"/>
    <property type="match status" value="1"/>
</dbReference>
<dbReference type="GO" id="GO:0005524">
    <property type="term" value="F:ATP binding"/>
    <property type="evidence" value="ECO:0007669"/>
    <property type="project" value="UniProtKB-KW"/>
</dbReference>
<feature type="modified residue" description="4-aspartylphosphate" evidence="5">
    <location>
        <position position="61"/>
    </location>
</feature>
<dbReference type="GO" id="GO:0043565">
    <property type="term" value="F:sequence-specific DNA binding"/>
    <property type="evidence" value="ECO:0007669"/>
    <property type="project" value="InterPro"/>
</dbReference>
<dbReference type="Gene3D" id="3.40.50.300">
    <property type="entry name" value="P-loop containing nucleotide triphosphate hydrolases"/>
    <property type="match status" value="1"/>
</dbReference>
<dbReference type="SMART" id="SM00382">
    <property type="entry name" value="AAA"/>
    <property type="match status" value="1"/>
</dbReference>
<dbReference type="InterPro" id="IPR009057">
    <property type="entry name" value="Homeodomain-like_sf"/>
</dbReference>
<dbReference type="InterPro" id="IPR001789">
    <property type="entry name" value="Sig_transdc_resp-reg_receiver"/>
</dbReference>
<dbReference type="PANTHER" id="PTHR32071">
    <property type="entry name" value="TRANSCRIPTIONAL REGULATORY PROTEIN"/>
    <property type="match status" value="1"/>
</dbReference>
<dbReference type="GO" id="GO:0000160">
    <property type="term" value="P:phosphorelay signal transduction system"/>
    <property type="evidence" value="ECO:0007669"/>
    <property type="project" value="InterPro"/>
</dbReference>
<dbReference type="GO" id="GO:0006355">
    <property type="term" value="P:regulation of DNA-templated transcription"/>
    <property type="evidence" value="ECO:0007669"/>
    <property type="project" value="InterPro"/>
</dbReference>
<evidence type="ECO:0000259" key="6">
    <source>
        <dbReference type="PROSITE" id="PS50045"/>
    </source>
</evidence>
<sequence>MAIPTPAHHRLRLLFVDDEQHLREFMKTELPRLGHEVTVCPDSKTALEVIKKATFDAAILDMRMEHDKAGLTVLAALKQASPDTEAVIMTGYGSTETAVEALRLGAFDYLTKPCKLADIEALLLRIQEKRKLKHKAAALETRVQAAEGPGGLIGTSPAMLPVRQFVERIGPTEGRVLITGETGTGKEVVARAIYTQSQRADMPFVPVNCGALTQTLAESELFGHKRGSFSGAEKDRKGLFEVANGGTLFLDELGELDKNIQVKLLRFLEAGEIRPVGSNEPIIADVRVISATNRDLRQMVAEGTFREDLLFRLNMFHIHLPPLRDRKPDIPDLARHLLARAAKRPVEAVAHLLGHDVLGVLMDDYWQGNVRELANAMEYAWIMSGGQPITPTHLPLANRTPRTPARPAAYEAPAAVPFPTAVSTGYHPHPAHVPSSSGKTLADIEMEYILQVYAKNNSNKQATAAELGISLKTLYNKLHKYEEERQQRAG</sequence>
<accession>A0A517XUI8</accession>
<organism evidence="8 9">
    <name type="scientific">Urbifossiella limnaea</name>
    <dbReference type="NCBI Taxonomy" id="2528023"/>
    <lineage>
        <taxon>Bacteria</taxon>
        <taxon>Pseudomonadati</taxon>
        <taxon>Planctomycetota</taxon>
        <taxon>Planctomycetia</taxon>
        <taxon>Gemmatales</taxon>
        <taxon>Gemmataceae</taxon>
        <taxon>Urbifossiella</taxon>
    </lineage>
</organism>
<dbReference type="Gene3D" id="3.40.50.2300">
    <property type="match status" value="1"/>
</dbReference>
<dbReference type="AlphaFoldDB" id="A0A517XUI8"/>
<dbReference type="InterPro" id="IPR011006">
    <property type="entry name" value="CheY-like_superfamily"/>
</dbReference>
<dbReference type="SMART" id="SM00448">
    <property type="entry name" value="REC"/>
    <property type="match status" value="1"/>
</dbReference>
<reference evidence="8 9" key="1">
    <citation type="submission" date="2019-02" db="EMBL/GenBank/DDBJ databases">
        <title>Deep-cultivation of Planctomycetes and their phenomic and genomic characterization uncovers novel biology.</title>
        <authorList>
            <person name="Wiegand S."/>
            <person name="Jogler M."/>
            <person name="Boedeker C."/>
            <person name="Pinto D."/>
            <person name="Vollmers J."/>
            <person name="Rivas-Marin E."/>
            <person name="Kohn T."/>
            <person name="Peeters S.H."/>
            <person name="Heuer A."/>
            <person name="Rast P."/>
            <person name="Oberbeckmann S."/>
            <person name="Bunk B."/>
            <person name="Jeske O."/>
            <person name="Meyerdierks A."/>
            <person name="Storesund J.E."/>
            <person name="Kallscheuer N."/>
            <person name="Luecker S."/>
            <person name="Lage O.M."/>
            <person name="Pohl T."/>
            <person name="Merkel B.J."/>
            <person name="Hornburger P."/>
            <person name="Mueller R.-W."/>
            <person name="Bruemmer F."/>
            <person name="Labrenz M."/>
            <person name="Spormann A.M."/>
            <person name="Op den Camp H."/>
            <person name="Overmann J."/>
            <person name="Amann R."/>
            <person name="Jetten M.S.M."/>
            <person name="Mascher T."/>
            <person name="Medema M.H."/>
            <person name="Devos D.P."/>
            <person name="Kaster A.-K."/>
            <person name="Ovreas L."/>
            <person name="Rohde M."/>
            <person name="Galperin M.Y."/>
            <person name="Jogler C."/>
        </authorList>
    </citation>
    <scope>NUCLEOTIDE SEQUENCE [LARGE SCALE GENOMIC DNA]</scope>
    <source>
        <strain evidence="8 9">ETA_A1</strain>
    </source>
</reference>
<dbReference type="Pfam" id="PF00072">
    <property type="entry name" value="Response_reg"/>
    <property type="match status" value="1"/>
</dbReference>
<evidence type="ECO:0000256" key="3">
    <source>
        <dbReference type="ARBA" id="ARBA00023015"/>
    </source>
</evidence>
<dbReference type="Gene3D" id="1.10.10.60">
    <property type="entry name" value="Homeodomain-like"/>
    <property type="match status" value="1"/>
</dbReference>
<feature type="domain" description="Sigma-54 factor interaction" evidence="6">
    <location>
        <begin position="152"/>
        <end position="382"/>
    </location>
</feature>
<dbReference type="InterPro" id="IPR025943">
    <property type="entry name" value="Sigma_54_int_dom_ATP-bd_2"/>
</dbReference>
<keyword evidence="4" id="KW-0804">Transcription</keyword>
<keyword evidence="2" id="KW-0067">ATP-binding</keyword>
<dbReference type="SUPFAM" id="SSF46689">
    <property type="entry name" value="Homeodomain-like"/>
    <property type="match status" value="1"/>
</dbReference>
<dbReference type="Pfam" id="PF25601">
    <property type="entry name" value="AAA_lid_14"/>
    <property type="match status" value="1"/>
</dbReference>
<dbReference type="InterPro" id="IPR027417">
    <property type="entry name" value="P-loop_NTPase"/>
</dbReference>
<dbReference type="Pfam" id="PF02954">
    <property type="entry name" value="HTH_8"/>
    <property type="match status" value="1"/>
</dbReference>
<feature type="domain" description="Response regulatory" evidence="7">
    <location>
        <begin position="12"/>
        <end position="127"/>
    </location>
</feature>
<dbReference type="Gene3D" id="1.10.8.60">
    <property type="match status" value="1"/>
</dbReference>